<accession>A0A9N9IFJ4</accession>
<gene>
    <name evidence="2" type="ORF">CPELLU_LOCUS13594</name>
</gene>
<protein>
    <submittedName>
        <fullName evidence="2">1377_t:CDS:1</fullName>
    </submittedName>
</protein>
<name>A0A9N9IFJ4_9GLOM</name>
<evidence type="ECO:0000313" key="2">
    <source>
        <dbReference type="EMBL" id="CAG8732755.1"/>
    </source>
</evidence>
<dbReference type="EMBL" id="CAJVQA010014709">
    <property type="protein sequence ID" value="CAG8732755.1"/>
    <property type="molecule type" value="Genomic_DNA"/>
</dbReference>
<feature type="region of interest" description="Disordered" evidence="1">
    <location>
        <begin position="76"/>
        <end position="109"/>
    </location>
</feature>
<feature type="compositionally biased region" description="Polar residues" evidence="1">
    <location>
        <begin position="82"/>
        <end position="92"/>
    </location>
</feature>
<dbReference type="AlphaFoldDB" id="A0A9N9IFJ4"/>
<comment type="caution">
    <text evidence="2">The sequence shown here is derived from an EMBL/GenBank/DDBJ whole genome shotgun (WGS) entry which is preliminary data.</text>
</comment>
<reference evidence="2" key="1">
    <citation type="submission" date="2021-06" db="EMBL/GenBank/DDBJ databases">
        <authorList>
            <person name="Kallberg Y."/>
            <person name="Tangrot J."/>
            <person name="Rosling A."/>
        </authorList>
    </citation>
    <scope>NUCLEOTIDE SEQUENCE</scope>
    <source>
        <strain evidence="2">FL966</strain>
    </source>
</reference>
<evidence type="ECO:0000256" key="1">
    <source>
        <dbReference type="SAM" id="MobiDB-lite"/>
    </source>
</evidence>
<keyword evidence="3" id="KW-1185">Reference proteome</keyword>
<sequence>MTDELIQNEVNMVTTPEYLIFIDETSKTTFNEKLKRERPSNLTTNRVIQRDADLKTSPQDLIFKNETPYTISRKDELKRQKQNITRESQRSASCPVDYKSKSRNKKPLRSNSLPIKVNEEFIEKQVELWSDILLGENFDNVTEPVDETFIQEFDTDFKNNSSLYANASTSGCMPFYADISRINGSYPLPAYTNWVATYLWRC</sequence>
<feature type="non-terminal residue" evidence="2">
    <location>
        <position position="202"/>
    </location>
</feature>
<dbReference type="Proteomes" id="UP000789759">
    <property type="component" value="Unassembled WGS sequence"/>
</dbReference>
<proteinExistence type="predicted"/>
<organism evidence="2 3">
    <name type="scientific">Cetraspora pellucida</name>
    <dbReference type="NCBI Taxonomy" id="1433469"/>
    <lineage>
        <taxon>Eukaryota</taxon>
        <taxon>Fungi</taxon>
        <taxon>Fungi incertae sedis</taxon>
        <taxon>Mucoromycota</taxon>
        <taxon>Glomeromycotina</taxon>
        <taxon>Glomeromycetes</taxon>
        <taxon>Diversisporales</taxon>
        <taxon>Gigasporaceae</taxon>
        <taxon>Cetraspora</taxon>
    </lineage>
</organism>
<evidence type="ECO:0000313" key="3">
    <source>
        <dbReference type="Proteomes" id="UP000789759"/>
    </source>
</evidence>